<sequence length="87" mass="10684">MRRRDLFGDGDKDRREFQRERDHSKGKREVSELDFNLRSSFMSYSEMETKMEEDFNLRFGLRLTQVSRRQAHVQEKLRFQKTCQSFN</sequence>
<gene>
    <name evidence="2" type="ORF">MP_TR16289_c2_g1_i1_g.46332</name>
</gene>
<protein>
    <submittedName>
        <fullName evidence="2">Uncharacterized protein</fullName>
    </submittedName>
</protein>
<name>A0A1J3J790_NOCCA</name>
<accession>A0A1J3J790</accession>
<evidence type="ECO:0000313" key="2">
    <source>
        <dbReference type="EMBL" id="JAU88370.1"/>
    </source>
</evidence>
<proteinExistence type="predicted"/>
<reference evidence="2" key="1">
    <citation type="submission" date="2016-07" db="EMBL/GenBank/DDBJ databases">
        <title>De novo transcriptome assembly of four accessions of the metal hyperaccumulator plant Noccaea caerulescens.</title>
        <authorList>
            <person name="Blande D."/>
            <person name="Halimaa P."/>
            <person name="Tervahauta A.I."/>
            <person name="Aarts M.G."/>
            <person name="Karenlampi S.O."/>
        </authorList>
    </citation>
    <scope>NUCLEOTIDE SEQUENCE</scope>
</reference>
<organism evidence="2">
    <name type="scientific">Noccaea caerulescens</name>
    <name type="common">Alpine penny-cress</name>
    <name type="synonym">Thlaspi caerulescens</name>
    <dbReference type="NCBI Taxonomy" id="107243"/>
    <lineage>
        <taxon>Eukaryota</taxon>
        <taxon>Viridiplantae</taxon>
        <taxon>Streptophyta</taxon>
        <taxon>Embryophyta</taxon>
        <taxon>Tracheophyta</taxon>
        <taxon>Spermatophyta</taxon>
        <taxon>Magnoliopsida</taxon>
        <taxon>eudicotyledons</taxon>
        <taxon>Gunneridae</taxon>
        <taxon>Pentapetalae</taxon>
        <taxon>rosids</taxon>
        <taxon>malvids</taxon>
        <taxon>Brassicales</taxon>
        <taxon>Brassicaceae</taxon>
        <taxon>Coluteocarpeae</taxon>
        <taxon>Noccaea</taxon>
    </lineage>
</organism>
<feature type="region of interest" description="Disordered" evidence="1">
    <location>
        <begin position="1"/>
        <end position="29"/>
    </location>
</feature>
<evidence type="ECO:0000256" key="1">
    <source>
        <dbReference type="SAM" id="MobiDB-lite"/>
    </source>
</evidence>
<dbReference type="EMBL" id="GEVM01017568">
    <property type="protein sequence ID" value="JAU88370.1"/>
    <property type="molecule type" value="Transcribed_RNA"/>
</dbReference>
<dbReference type="AlphaFoldDB" id="A0A1J3J790"/>